<proteinExistence type="predicted"/>
<dbReference type="EMBL" id="VSSQ01000631">
    <property type="protein sequence ID" value="MPL98816.1"/>
    <property type="molecule type" value="Genomic_DNA"/>
</dbReference>
<protein>
    <submittedName>
        <fullName evidence="2">Uncharacterized protein</fullName>
    </submittedName>
</protein>
<feature type="compositionally biased region" description="Polar residues" evidence="1">
    <location>
        <begin position="58"/>
        <end position="69"/>
    </location>
</feature>
<evidence type="ECO:0000313" key="2">
    <source>
        <dbReference type="EMBL" id="MPL98816.1"/>
    </source>
</evidence>
<gene>
    <name evidence="2" type="ORF">SDC9_45026</name>
</gene>
<evidence type="ECO:0000256" key="1">
    <source>
        <dbReference type="SAM" id="MobiDB-lite"/>
    </source>
</evidence>
<organism evidence="2">
    <name type="scientific">bioreactor metagenome</name>
    <dbReference type="NCBI Taxonomy" id="1076179"/>
    <lineage>
        <taxon>unclassified sequences</taxon>
        <taxon>metagenomes</taxon>
        <taxon>ecological metagenomes</taxon>
    </lineage>
</organism>
<feature type="region of interest" description="Disordered" evidence="1">
    <location>
        <begin position="1"/>
        <end position="69"/>
    </location>
</feature>
<comment type="caution">
    <text evidence="2">The sequence shown here is derived from an EMBL/GenBank/DDBJ whole genome shotgun (WGS) entry which is preliminary data.</text>
</comment>
<dbReference type="AlphaFoldDB" id="A0A644W5N2"/>
<accession>A0A644W5N2</accession>
<name>A0A644W5N2_9ZZZZ</name>
<reference evidence="2" key="1">
    <citation type="submission" date="2019-08" db="EMBL/GenBank/DDBJ databases">
        <authorList>
            <person name="Kucharzyk K."/>
            <person name="Murdoch R.W."/>
            <person name="Higgins S."/>
            <person name="Loffler F."/>
        </authorList>
    </citation>
    <scope>NUCLEOTIDE SEQUENCE</scope>
</reference>
<feature type="compositionally biased region" description="Polar residues" evidence="1">
    <location>
        <begin position="1"/>
        <end position="11"/>
    </location>
</feature>
<sequence length="69" mass="7494">MFTDETQQGTDWTDGVAIDPAVTPGHDADDGQGDQCDESRAEAKQVNPYFVESKVAGRNQQRSQQVIPG</sequence>